<sequence length="133" mass="15021">MLPLTPESITAAYRDDEIWNTALTVQNDPTHSRYVLISDLMTAGADWYLDVVRVADYWQVLAAGGLAMAQTAAAYAHVYRGHYWFDRDRAQAEFHAHQHVALSQWLGAGFADVVIAAIDTHDISRFSWLEQLK</sequence>
<protein>
    <submittedName>
        <fullName evidence="1">Uncharacterized protein</fullName>
    </submittedName>
</protein>
<dbReference type="Proteomes" id="UP001597252">
    <property type="component" value="Unassembled WGS sequence"/>
</dbReference>
<proteinExistence type="predicted"/>
<gene>
    <name evidence="1" type="ORF">ACFQ5J_10515</name>
</gene>
<dbReference type="EMBL" id="JBHTON010000035">
    <property type="protein sequence ID" value="MFD1485663.1"/>
    <property type="molecule type" value="Genomic_DNA"/>
</dbReference>
<organism evidence="1 2">
    <name type="scientific">Lacticaseibacillus baoqingensis</name>
    <dbReference type="NCBI Taxonomy" id="2486013"/>
    <lineage>
        <taxon>Bacteria</taxon>
        <taxon>Bacillati</taxon>
        <taxon>Bacillota</taxon>
        <taxon>Bacilli</taxon>
        <taxon>Lactobacillales</taxon>
        <taxon>Lactobacillaceae</taxon>
        <taxon>Lacticaseibacillus</taxon>
    </lineage>
</organism>
<dbReference type="RefSeq" id="WP_125749319.1">
    <property type="nucleotide sequence ID" value="NZ_JBHTON010000035.1"/>
</dbReference>
<evidence type="ECO:0000313" key="1">
    <source>
        <dbReference type="EMBL" id="MFD1485663.1"/>
    </source>
</evidence>
<reference evidence="2" key="1">
    <citation type="journal article" date="2019" name="Int. J. Syst. Evol. Microbiol.">
        <title>The Global Catalogue of Microorganisms (GCM) 10K type strain sequencing project: providing services to taxonomists for standard genome sequencing and annotation.</title>
        <authorList>
            <consortium name="The Broad Institute Genomics Platform"/>
            <consortium name="The Broad Institute Genome Sequencing Center for Infectious Disease"/>
            <person name="Wu L."/>
            <person name="Ma J."/>
        </authorList>
    </citation>
    <scope>NUCLEOTIDE SEQUENCE [LARGE SCALE GENOMIC DNA]</scope>
    <source>
        <strain evidence="2">CCM 8903</strain>
    </source>
</reference>
<keyword evidence="2" id="KW-1185">Reference proteome</keyword>
<name>A0ABW4E9J1_9LACO</name>
<evidence type="ECO:0000313" key="2">
    <source>
        <dbReference type="Proteomes" id="UP001597252"/>
    </source>
</evidence>
<accession>A0ABW4E9J1</accession>
<comment type="caution">
    <text evidence="1">The sequence shown here is derived from an EMBL/GenBank/DDBJ whole genome shotgun (WGS) entry which is preliminary data.</text>
</comment>